<gene>
    <name evidence="5" type="ORF">ACFOGP_16485</name>
</gene>
<name>A0ABV7GX16_9RHOB</name>
<dbReference type="Gene3D" id="3.60.20.40">
    <property type="match status" value="1"/>
</dbReference>
<keyword evidence="3" id="KW-0378">Hydrolase</keyword>
<evidence type="ECO:0000256" key="3">
    <source>
        <dbReference type="ARBA" id="ARBA00022801"/>
    </source>
</evidence>
<keyword evidence="5" id="KW-0012">Acyltransferase</keyword>
<organism evidence="5 6">
    <name type="scientific">Psychromarinibacter halotolerans</name>
    <dbReference type="NCBI Taxonomy" id="1775175"/>
    <lineage>
        <taxon>Bacteria</taxon>
        <taxon>Pseudomonadati</taxon>
        <taxon>Pseudomonadota</taxon>
        <taxon>Alphaproteobacteria</taxon>
        <taxon>Rhodobacterales</taxon>
        <taxon>Paracoccaceae</taxon>
        <taxon>Psychromarinibacter</taxon>
    </lineage>
</organism>
<dbReference type="Proteomes" id="UP001595632">
    <property type="component" value="Unassembled WGS sequence"/>
</dbReference>
<evidence type="ECO:0000313" key="5">
    <source>
        <dbReference type="EMBL" id="MFC3144322.1"/>
    </source>
</evidence>
<dbReference type="Pfam" id="PF01019">
    <property type="entry name" value="G_glu_transpept"/>
    <property type="match status" value="2"/>
</dbReference>
<comment type="similarity">
    <text evidence="1">Belongs to the gamma-glutamyltransferase family.</text>
</comment>
<dbReference type="EC" id="2.3.2.2" evidence="5"/>
<dbReference type="PANTHER" id="PTHR43199:SF1">
    <property type="entry name" value="GLUTATHIONE HYDROLASE PROENZYME"/>
    <property type="match status" value="1"/>
</dbReference>
<proteinExistence type="inferred from homology"/>
<comment type="caution">
    <text evidence="5">The sequence shown here is derived from an EMBL/GenBank/DDBJ whole genome shotgun (WGS) entry which is preliminary data.</text>
</comment>
<keyword evidence="4" id="KW-0865">Zymogen</keyword>
<evidence type="ECO:0000313" key="6">
    <source>
        <dbReference type="Proteomes" id="UP001595632"/>
    </source>
</evidence>
<sequence length="524" mass="55467">MSNFSTTQKITKTVEWTDGGVVASQHRTASEAGARVLAEGGNAFDAAVATAFALGVVEPWMSGPVGGGMMTLWRADRQQAETIEFGMRSPVGLRLEDYPLERGDGHSDLFTWTKVKDDRNVFGPHSIAVPGFVAGIEMLHQRHATRDWADLLAPSVGLAEKGMLIDWYASLMIAAVTRNLAQDPDAAAMFLVDGQWPNIAGWTDVSEQRLDQSAMAATLRQLAEAGARDFYEGRTAEALVADMAAKGSSLSAEDLSTYSAKASPTREIAYRGGVIHAPSGPSAGASLVRTFRQLAQSTFGDSPDAASFAATATALRDAYKARLSQDGAEDEPAGSESCTTTFSVVDKDGNMINVTQTLLSKFGSRVVSPSTGMLMNNGIMWFDPEPGRPNSLAPGKACLMNVCPTIGSTGDTMFAIGAAGGRKILPSVTNLASFMLDFGMSLEDAFHHPRIDVSGTERIIADEDLSPEIVEALSGVADTGTAKRTVHPYAFGVPAGVMRQNGRNCGATEIMSPWGDAILADDIA</sequence>
<keyword evidence="2 5" id="KW-0808">Transferase</keyword>
<dbReference type="InterPro" id="IPR043137">
    <property type="entry name" value="GGT_ssub_C"/>
</dbReference>
<dbReference type="SUPFAM" id="SSF56235">
    <property type="entry name" value="N-terminal nucleophile aminohydrolases (Ntn hydrolases)"/>
    <property type="match status" value="1"/>
</dbReference>
<dbReference type="PANTHER" id="PTHR43199">
    <property type="entry name" value="GLUTATHIONE HYDROLASE"/>
    <property type="match status" value="1"/>
</dbReference>
<dbReference type="InterPro" id="IPR029055">
    <property type="entry name" value="Ntn_hydrolases_N"/>
</dbReference>
<dbReference type="EMBL" id="JBHRTB010000010">
    <property type="protein sequence ID" value="MFC3144322.1"/>
    <property type="molecule type" value="Genomic_DNA"/>
</dbReference>
<evidence type="ECO:0000256" key="1">
    <source>
        <dbReference type="ARBA" id="ARBA00009381"/>
    </source>
</evidence>
<dbReference type="GO" id="GO:0103068">
    <property type="term" value="F:leukotriene C4 gamma-glutamyl transferase activity"/>
    <property type="evidence" value="ECO:0007669"/>
    <property type="project" value="UniProtKB-EC"/>
</dbReference>
<keyword evidence="6" id="KW-1185">Reference proteome</keyword>
<dbReference type="InterPro" id="IPR051792">
    <property type="entry name" value="GGT_bact"/>
</dbReference>
<evidence type="ECO:0000256" key="4">
    <source>
        <dbReference type="ARBA" id="ARBA00023145"/>
    </source>
</evidence>
<evidence type="ECO:0000256" key="2">
    <source>
        <dbReference type="ARBA" id="ARBA00022679"/>
    </source>
</evidence>
<dbReference type="PRINTS" id="PR01210">
    <property type="entry name" value="GGTRANSPTASE"/>
</dbReference>
<protein>
    <submittedName>
        <fullName evidence="5">Gamma-glutamyltransferase</fullName>
        <ecNumber evidence="5">2.3.2.2</ecNumber>
    </submittedName>
</protein>
<dbReference type="RefSeq" id="WP_275634708.1">
    <property type="nucleotide sequence ID" value="NZ_JARGYD010000011.1"/>
</dbReference>
<reference evidence="6" key="1">
    <citation type="journal article" date="2019" name="Int. J. Syst. Evol. Microbiol.">
        <title>The Global Catalogue of Microorganisms (GCM) 10K type strain sequencing project: providing services to taxonomists for standard genome sequencing and annotation.</title>
        <authorList>
            <consortium name="The Broad Institute Genomics Platform"/>
            <consortium name="The Broad Institute Genome Sequencing Center for Infectious Disease"/>
            <person name="Wu L."/>
            <person name="Ma J."/>
        </authorList>
    </citation>
    <scope>NUCLEOTIDE SEQUENCE [LARGE SCALE GENOMIC DNA]</scope>
    <source>
        <strain evidence="6">KCTC 52366</strain>
    </source>
</reference>
<accession>A0ABV7GX16</accession>